<organism evidence="12 13">
    <name type="scientific">Phocaeicola barnesiae</name>
    <dbReference type="NCBI Taxonomy" id="376804"/>
    <lineage>
        <taxon>Bacteria</taxon>
        <taxon>Pseudomonadati</taxon>
        <taxon>Bacteroidota</taxon>
        <taxon>Bacteroidia</taxon>
        <taxon>Bacteroidales</taxon>
        <taxon>Bacteroidaceae</taxon>
        <taxon>Phocaeicola</taxon>
    </lineage>
</organism>
<dbReference type="GO" id="GO:0016763">
    <property type="term" value="F:pentosyltransferase activity"/>
    <property type="evidence" value="ECO:0007669"/>
    <property type="project" value="InterPro"/>
</dbReference>
<dbReference type="AlphaFoldDB" id="A0AAW5N4V6"/>
<proteinExistence type="predicted"/>
<evidence type="ECO:0000256" key="4">
    <source>
        <dbReference type="ARBA" id="ARBA00022679"/>
    </source>
</evidence>
<keyword evidence="2" id="KW-0997">Cell inner membrane</keyword>
<evidence type="ECO:0000256" key="7">
    <source>
        <dbReference type="ARBA" id="ARBA00022984"/>
    </source>
</evidence>
<dbReference type="EMBL" id="JANRHJ010000003">
    <property type="protein sequence ID" value="MCR8873082.1"/>
    <property type="molecule type" value="Genomic_DNA"/>
</dbReference>
<keyword evidence="4" id="KW-0808">Transferase</keyword>
<dbReference type="GO" id="GO:0009274">
    <property type="term" value="C:peptidoglycan-based cell wall"/>
    <property type="evidence" value="ECO:0007669"/>
    <property type="project" value="InterPro"/>
</dbReference>
<dbReference type="SUPFAM" id="SSF53955">
    <property type="entry name" value="Lysozyme-like"/>
    <property type="match status" value="1"/>
</dbReference>
<dbReference type="InterPro" id="IPR036950">
    <property type="entry name" value="PBP_transglycosylase"/>
</dbReference>
<dbReference type="PANTHER" id="PTHR30400:SF0">
    <property type="entry name" value="BIOSYNTHETIC PEPTIDOGLYCAN TRANSGLYCOSYLASE"/>
    <property type="match status" value="1"/>
</dbReference>
<evidence type="ECO:0000256" key="8">
    <source>
        <dbReference type="ARBA" id="ARBA00022989"/>
    </source>
</evidence>
<evidence type="ECO:0000313" key="12">
    <source>
        <dbReference type="EMBL" id="MCR8873082.1"/>
    </source>
</evidence>
<keyword evidence="1" id="KW-1003">Cell membrane</keyword>
<keyword evidence="13" id="KW-1185">Reference proteome</keyword>
<dbReference type="RefSeq" id="WP_258335422.1">
    <property type="nucleotide sequence ID" value="NZ_JANRHJ010000003.1"/>
</dbReference>
<feature type="domain" description="Glycosyl transferase family 51" evidence="11">
    <location>
        <begin position="434"/>
        <end position="593"/>
    </location>
</feature>
<evidence type="ECO:0000256" key="2">
    <source>
        <dbReference type="ARBA" id="ARBA00022519"/>
    </source>
</evidence>
<dbReference type="Pfam" id="PF00912">
    <property type="entry name" value="Transgly"/>
    <property type="match status" value="1"/>
</dbReference>
<protein>
    <submittedName>
        <fullName evidence="12">Transglycosylase domain-containing protein</fullName>
    </submittedName>
</protein>
<keyword evidence="5" id="KW-0812">Transmembrane</keyword>
<keyword evidence="8" id="KW-1133">Transmembrane helix</keyword>
<keyword evidence="9" id="KW-0472">Membrane</keyword>
<dbReference type="GO" id="GO:0009252">
    <property type="term" value="P:peptidoglycan biosynthetic process"/>
    <property type="evidence" value="ECO:0007669"/>
    <property type="project" value="UniProtKB-KW"/>
</dbReference>
<accession>A0AAW5N4V6</accession>
<evidence type="ECO:0000313" key="13">
    <source>
        <dbReference type="Proteomes" id="UP001204579"/>
    </source>
</evidence>
<dbReference type="Gene3D" id="1.10.3810.10">
    <property type="entry name" value="Biosynthetic peptidoglycan transglycosylase-like"/>
    <property type="match status" value="1"/>
</dbReference>
<keyword evidence="7" id="KW-0573">Peptidoglycan synthesis</keyword>
<evidence type="ECO:0000256" key="1">
    <source>
        <dbReference type="ARBA" id="ARBA00022475"/>
    </source>
</evidence>
<dbReference type="PANTHER" id="PTHR30400">
    <property type="entry name" value="MONOFUNCTIONAL BIOSYNTHETIC PEPTIDOGLYCAN TRANSGLYCOSYLASE"/>
    <property type="match status" value="1"/>
</dbReference>
<sequence>MKSWVKRVTIGLVSLLLLAVAGLFFGRGALLRRIAGQKIGQLEQRLDLRIAYDELRFASFSDVELKGLSVVPPQRDTLLRLEYLRLRLDVLPLLQRKLSVRSIDADGLSLSFVKKHGVSNYDCLFRSPKKAVEDEARKQVQADYATRVKRLADVVFRLLPENGGFNRVRIIGQRDSLVTSFDIPSMKIADNRFQADIRVTEGNEKGCWNVSGFLAHRERLMKGKLSGCGATGRVLLPYIGPHYQATVAFDSIAFSLEEHPGQSGQRMLEGSASVAGLEIFHQALSPDTILLNRGQLDYTVCVEKQAFVLDSLSEVTVNELQFHPYVRLEKNGRWHLTASIHKEPFPSSQLFASLPAGLFHHVHGLRTTGNLKYDLRVDIDWNCLDSLRFSSDLVGQGFRITDYGNTGLGRMNEEFEYTAYEHDMPVRTFAIGPSNPNFRSLERISPLLQMAILQSEDGGFFYHQGFLPGAIQEALAYDLQVGRFARGGSTISMQLVKNIFLNRHKNIARKLEEALLVWLIENQRITLKERMYEVYLNIVEWGPLVYGACEASRFYFDKEPSDLTVNEAIFLASIIPKPKHFRSVFNPDATLKENQAGYFQLLAKRLLVKGVITAEQAEAVAPVIDVKGPARAYLLNEE</sequence>
<reference evidence="12 13" key="1">
    <citation type="submission" date="2022-08" db="EMBL/GenBank/DDBJ databases">
        <authorList>
            <person name="Zeman M."/>
            <person name="Kubasova T."/>
        </authorList>
    </citation>
    <scope>NUCLEOTIDE SEQUENCE [LARGE SCALE GENOMIC DNA]</scope>
    <source>
        <strain evidence="12 13">ET62</strain>
    </source>
</reference>
<keyword evidence="6" id="KW-0133">Cell shape</keyword>
<name>A0AAW5N4V6_9BACT</name>
<comment type="caution">
    <text evidence="12">The sequence shown here is derived from an EMBL/GenBank/DDBJ whole genome shotgun (WGS) entry which is preliminary data.</text>
</comment>
<dbReference type="Proteomes" id="UP001204579">
    <property type="component" value="Unassembled WGS sequence"/>
</dbReference>
<evidence type="ECO:0000256" key="3">
    <source>
        <dbReference type="ARBA" id="ARBA00022676"/>
    </source>
</evidence>
<keyword evidence="10" id="KW-0961">Cell wall biogenesis/degradation</keyword>
<dbReference type="GO" id="GO:0071555">
    <property type="term" value="P:cell wall organization"/>
    <property type="evidence" value="ECO:0007669"/>
    <property type="project" value="UniProtKB-KW"/>
</dbReference>
<evidence type="ECO:0000259" key="11">
    <source>
        <dbReference type="Pfam" id="PF00912"/>
    </source>
</evidence>
<gene>
    <name evidence="12" type="ORF">NW209_03420</name>
</gene>
<evidence type="ECO:0000256" key="9">
    <source>
        <dbReference type="ARBA" id="ARBA00023136"/>
    </source>
</evidence>
<evidence type="ECO:0000256" key="10">
    <source>
        <dbReference type="ARBA" id="ARBA00023316"/>
    </source>
</evidence>
<dbReference type="InterPro" id="IPR023346">
    <property type="entry name" value="Lysozyme-like_dom_sf"/>
</dbReference>
<keyword evidence="3" id="KW-0328">Glycosyltransferase</keyword>
<dbReference type="GO" id="GO:0008360">
    <property type="term" value="P:regulation of cell shape"/>
    <property type="evidence" value="ECO:0007669"/>
    <property type="project" value="UniProtKB-KW"/>
</dbReference>
<evidence type="ECO:0000256" key="5">
    <source>
        <dbReference type="ARBA" id="ARBA00022692"/>
    </source>
</evidence>
<dbReference type="InterPro" id="IPR011812">
    <property type="entry name" value="Pep_trsgly"/>
</dbReference>
<evidence type="ECO:0000256" key="6">
    <source>
        <dbReference type="ARBA" id="ARBA00022960"/>
    </source>
</evidence>
<dbReference type="InterPro" id="IPR001264">
    <property type="entry name" value="Glyco_trans_51"/>
</dbReference>
<dbReference type="GO" id="GO:0016020">
    <property type="term" value="C:membrane"/>
    <property type="evidence" value="ECO:0007669"/>
    <property type="project" value="InterPro"/>
</dbReference>